<dbReference type="PANTHER" id="PTHR43649">
    <property type="entry name" value="ARABINOSE-BINDING PROTEIN-RELATED"/>
    <property type="match status" value="1"/>
</dbReference>
<sequence>MTTRNGLIVNGAMRALALVASCSAAALFSSAAMAATDISVWTSLSPHNQKEFDDLVTSFNRSQKDVKVNVRAFSSDEELDAVLDQQATKDLPNLVQLSEMSGQHEVADRPYILPMHTLLGQQNLSNVSWYLANNSFMRNNRGQLQALPYMAEVPVVFYNTEAFTKAGLQGQAPNRVWSELQGQLVELANNGSRQCPLTSDQSVSVNLENLAAVNNQLYGLTAGAKGKNTEGFKFDLMYIRHVSMMVSWVKSELLVRPEFLSQSSRRFAEGECAVMFSDSGHLGGYAAAPKLKFAIQSLPYYPEVTRTPGKPFVTGSALWATKGHSKESDQASARFISWLAQPEQAARWYQGTGYLPLTKEALAATPADYYRNLGEWQNIVAAYGSGSSSTAKGSFRNYRQVRAVFTQSLENALEGKQPAVTALNTAAAEANKLLQQKAR</sequence>
<evidence type="ECO:0000313" key="9">
    <source>
        <dbReference type="Proteomes" id="UP001168613"/>
    </source>
</evidence>
<evidence type="ECO:0000256" key="7">
    <source>
        <dbReference type="SAM" id="SignalP"/>
    </source>
</evidence>
<dbReference type="InterPro" id="IPR050490">
    <property type="entry name" value="Bact_solute-bd_prot1"/>
</dbReference>
<name>A0ABT8EI89_9BURK</name>
<dbReference type="SUPFAM" id="SSF53850">
    <property type="entry name" value="Periplasmic binding protein-like II"/>
    <property type="match status" value="1"/>
</dbReference>
<comment type="subunit">
    <text evidence="3">The complex is composed of two ATP-binding proteins (UgpC), two transmembrane proteins (UgpA and UgpE) and a solute-binding protein (UgpB).</text>
</comment>
<dbReference type="Pfam" id="PF13416">
    <property type="entry name" value="SBP_bac_8"/>
    <property type="match status" value="1"/>
</dbReference>
<feature type="signal peptide" evidence="7">
    <location>
        <begin position="1"/>
        <end position="34"/>
    </location>
</feature>
<proteinExistence type="inferred from homology"/>
<dbReference type="InterPro" id="IPR006059">
    <property type="entry name" value="SBP"/>
</dbReference>
<dbReference type="EMBL" id="JAJHNU010000001">
    <property type="protein sequence ID" value="MDN4121004.1"/>
    <property type="molecule type" value="Genomic_DNA"/>
</dbReference>
<protein>
    <recommendedName>
        <fullName evidence="4">sn-glycerol-3-phosphate-binding periplasmic protein UgpB</fullName>
    </recommendedName>
</protein>
<comment type="caution">
    <text evidence="8">The sequence shown here is derived from an EMBL/GenBank/DDBJ whole genome shotgun (WGS) entry which is preliminary data.</text>
</comment>
<evidence type="ECO:0000256" key="6">
    <source>
        <dbReference type="ARBA" id="ARBA00022729"/>
    </source>
</evidence>
<comment type="similarity">
    <text evidence="2">Belongs to the bacterial solute-binding protein 1 family.</text>
</comment>
<dbReference type="Proteomes" id="UP001168613">
    <property type="component" value="Unassembled WGS sequence"/>
</dbReference>
<reference evidence="8" key="1">
    <citation type="submission" date="2021-11" db="EMBL/GenBank/DDBJ databases">
        <title>Draft genome sequence of Alcaligenes endophyticus type strain CCUG 75668T.</title>
        <authorList>
            <person name="Salva-Serra F."/>
            <person name="Duran R.E."/>
            <person name="Seeger M."/>
            <person name="Moore E.R.B."/>
            <person name="Jaen-Luchoro D."/>
        </authorList>
    </citation>
    <scope>NUCLEOTIDE SEQUENCE</scope>
    <source>
        <strain evidence="8">CCUG 75668</strain>
    </source>
</reference>
<evidence type="ECO:0000313" key="8">
    <source>
        <dbReference type="EMBL" id="MDN4121004.1"/>
    </source>
</evidence>
<organism evidence="8 9">
    <name type="scientific">Alcaligenes endophyticus</name>
    <dbReference type="NCBI Taxonomy" id="1929088"/>
    <lineage>
        <taxon>Bacteria</taxon>
        <taxon>Pseudomonadati</taxon>
        <taxon>Pseudomonadota</taxon>
        <taxon>Betaproteobacteria</taxon>
        <taxon>Burkholderiales</taxon>
        <taxon>Alcaligenaceae</taxon>
        <taxon>Alcaligenes</taxon>
    </lineage>
</organism>
<keyword evidence="6 7" id="KW-0732">Signal</keyword>
<keyword evidence="5" id="KW-0813">Transport</keyword>
<evidence type="ECO:0000256" key="4">
    <source>
        <dbReference type="ARBA" id="ARBA00017470"/>
    </source>
</evidence>
<dbReference type="PANTHER" id="PTHR43649:SF31">
    <property type="entry name" value="SN-GLYCEROL-3-PHOSPHATE-BINDING PERIPLASMIC PROTEIN UGPB"/>
    <property type="match status" value="1"/>
</dbReference>
<dbReference type="Gene3D" id="3.40.190.10">
    <property type="entry name" value="Periplasmic binding protein-like II"/>
    <property type="match status" value="2"/>
</dbReference>
<dbReference type="RefSeq" id="WP_266124999.1">
    <property type="nucleotide sequence ID" value="NZ_JAJHNU010000001.1"/>
</dbReference>
<gene>
    <name evidence="8" type="ORF">LMS43_06865</name>
</gene>
<evidence type="ECO:0000256" key="5">
    <source>
        <dbReference type="ARBA" id="ARBA00022448"/>
    </source>
</evidence>
<evidence type="ECO:0000256" key="2">
    <source>
        <dbReference type="ARBA" id="ARBA00008520"/>
    </source>
</evidence>
<evidence type="ECO:0000256" key="3">
    <source>
        <dbReference type="ARBA" id="ARBA00011557"/>
    </source>
</evidence>
<feature type="chain" id="PRO_5047531957" description="sn-glycerol-3-phosphate-binding periplasmic protein UgpB" evidence="7">
    <location>
        <begin position="35"/>
        <end position="439"/>
    </location>
</feature>
<keyword evidence="9" id="KW-1185">Reference proteome</keyword>
<evidence type="ECO:0000256" key="1">
    <source>
        <dbReference type="ARBA" id="ARBA00004418"/>
    </source>
</evidence>
<accession>A0ABT8EI89</accession>
<comment type="subcellular location">
    <subcellularLocation>
        <location evidence="1">Periplasm</location>
    </subcellularLocation>
</comment>